<keyword evidence="2" id="KW-1185">Reference proteome</keyword>
<sequence length="106" mass="11698">MTYRSSARNDYASLKVPGVPVPIKARTLTLRKVLKKDLPVDYLALPGERKSGRISIAVGATRLSRVTRCSRTVSLVSVSMRDSLMLSCAPCRIHVPRSDRLCSARL</sequence>
<name>Q6NIH6_CORDI</name>
<evidence type="ECO:0000313" key="1">
    <source>
        <dbReference type="EMBL" id="CAE49317.1"/>
    </source>
</evidence>
<dbReference type="KEGG" id="cdi:DIP0799"/>
<dbReference type="EMBL" id="BX248356">
    <property type="protein sequence ID" value="CAE49317.1"/>
    <property type="molecule type" value="Genomic_DNA"/>
</dbReference>
<protein>
    <submittedName>
        <fullName evidence="1">Uncharacterized protein</fullName>
    </submittedName>
</protein>
<evidence type="ECO:0000313" key="2">
    <source>
        <dbReference type="Proteomes" id="UP000002198"/>
    </source>
</evidence>
<dbReference type="Proteomes" id="UP000002198">
    <property type="component" value="Chromosome"/>
</dbReference>
<dbReference type="HOGENOM" id="CLU_2218632_0_0_11"/>
<gene>
    <name evidence="1" type="ordered locus">DIP0799</name>
</gene>
<organism evidence="1 2">
    <name type="scientific">Corynebacterium diphtheriae (strain ATCC 700971 / NCTC 13129 / Biotype gravis)</name>
    <dbReference type="NCBI Taxonomy" id="257309"/>
    <lineage>
        <taxon>Bacteria</taxon>
        <taxon>Bacillati</taxon>
        <taxon>Actinomycetota</taxon>
        <taxon>Actinomycetes</taxon>
        <taxon>Mycobacteriales</taxon>
        <taxon>Corynebacteriaceae</taxon>
        <taxon>Corynebacterium</taxon>
    </lineage>
</organism>
<accession>Q6NIH6</accession>
<dbReference type="AlphaFoldDB" id="Q6NIH6"/>
<dbReference type="STRING" id="257309.DIP0799"/>
<proteinExistence type="predicted"/>
<reference evidence="1 2" key="1">
    <citation type="journal article" date="2003" name="Nucleic Acids Res.">
        <title>The complete genome sequence and analysis of Corynebacterium diphtheriae NCTC13129.</title>
        <authorList>
            <person name="Cerdeno-Tarraga A.M."/>
            <person name="Efstratiou A."/>
            <person name="Dover L.G."/>
            <person name="Holden M.T.G."/>
            <person name="Pallen M."/>
            <person name="Bentley S.D."/>
            <person name="Besra G.S."/>
            <person name="Churcher C."/>
            <person name="James K.D."/>
            <person name="De Zoysa A."/>
            <person name="Chillingworth T."/>
            <person name="Cronin A."/>
            <person name="Dowd L."/>
            <person name="Feltwell T."/>
            <person name="Hamlin N."/>
            <person name="Holroyd S."/>
            <person name="Jagels K."/>
            <person name="Moule S."/>
            <person name="Quail M.A."/>
            <person name="Rabbinowitsch E."/>
            <person name="Rutherford K."/>
            <person name="Thomson N.R."/>
            <person name="Unwin L."/>
            <person name="Whitehead S."/>
            <person name="Barrell B.G.Parkhill.J."/>
        </authorList>
    </citation>
    <scope>NUCLEOTIDE SEQUENCE [LARGE SCALE GENOMIC DNA]</scope>
    <source>
        <strain evidence="2">ATCC 700971 / NCTC 13129 / Biotype gravis</strain>
    </source>
</reference>